<feature type="transmembrane region" description="Helical" evidence="5">
    <location>
        <begin position="166"/>
        <end position="184"/>
    </location>
</feature>
<accession>A0A3Q0FDK1</accession>
<reference evidence="9" key="1">
    <citation type="journal article" date="2014" name="Nat. Commun.">
        <title>Genome sequence of mungbean and insights into evolution within Vigna species.</title>
        <authorList>
            <person name="Kang Y.J."/>
            <person name="Kim S.K."/>
            <person name="Kim M.Y."/>
            <person name="Lestari P."/>
            <person name="Kim K.H."/>
            <person name="Ha B.K."/>
            <person name="Jun T.H."/>
            <person name="Hwang W.J."/>
            <person name="Lee T."/>
            <person name="Lee J."/>
            <person name="Shim S."/>
            <person name="Yoon M.Y."/>
            <person name="Jang Y.E."/>
            <person name="Han K.S."/>
            <person name="Taeprayoon P."/>
            <person name="Yoon N."/>
            <person name="Somta P."/>
            <person name="Tanya P."/>
            <person name="Kim K.S."/>
            <person name="Gwag J.G."/>
            <person name="Moon J.K."/>
            <person name="Lee Y.H."/>
            <person name="Park B.S."/>
            <person name="Bombarely A."/>
            <person name="Doyle J.J."/>
            <person name="Jackson S.A."/>
            <person name="Schafleitner R."/>
            <person name="Srinives P."/>
            <person name="Varshney R.K."/>
            <person name="Lee S.H."/>
        </authorList>
    </citation>
    <scope>NUCLEOTIDE SEQUENCE [LARGE SCALE GENOMIC DNA]</scope>
    <source>
        <strain evidence="9">cv. VC1973A</strain>
    </source>
</reference>
<feature type="domain" description="Nodulin-like" evidence="7">
    <location>
        <begin position="7"/>
        <end position="225"/>
    </location>
</feature>
<keyword evidence="3 5" id="KW-1133">Transmembrane helix</keyword>
<feature type="transmembrane region" description="Helical" evidence="5">
    <location>
        <begin position="331"/>
        <end position="351"/>
    </location>
</feature>
<name>A0A3Q0FDK1_VIGRR</name>
<reference evidence="10" key="2">
    <citation type="submission" date="2025-08" db="UniProtKB">
        <authorList>
            <consortium name="RefSeq"/>
        </authorList>
    </citation>
    <scope>IDENTIFICATION</scope>
    <source>
        <tissue evidence="10">Leaf</tissue>
    </source>
</reference>
<gene>
    <name evidence="10" type="primary">LOC106772958</name>
</gene>
<feature type="transmembrane region" description="Helical" evidence="5">
    <location>
        <begin position="69"/>
        <end position="92"/>
    </location>
</feature>
<protein>
    <submittedName>
        <fullName evidence="10">Protein NUCLEAR FUSION DEFECTIVE 4 isoform X2</fullName>
    </submittedName>
</protein>
<evidence type="ECO:0000259" key="7">
    <source>
        <dbReference type="Pfam" id="PF06813"/>
    </source>
</evidence>
<dbReference type="Pfam" id="PF06813">
    <property type="entry name" value="Nodulin-like"/>
    <property type="match status" value="1"/>
</dbReference>
<feature type="transmembrane region" description="Helical" evidence="5">
    <location>
        <begin position="473"/>
        <end position="492"/>
    </location>
</feature>
<dbReference type="InterPro" id="IPR010658">
    <property type="entry name" value="Nodulin-like"/>
</dbReference>
<dbReference type="Gene3D" id="1.20.1250.20">
    <property type="entry name" value="MFS general substrate transporter like domains"/>
    <property type="match status" value="1"/>
</dbReference>
<organism evidence="9 10">
    <name type="scientific">Vigna radiata var. radiata</name>
    <name type="common">Mung bean</name>
    <name type="synonym">Phaseolus aureus</name>
    <dbReference type="NCBI Taxonomy" id="3916"/>
    <lineage>
        <taxon>Eukaryota</taxon>
        <taxon>Viridiplantae</taxon>
        <taxon>Streptophyta</taxon>
        <taxon>Embryophyta</taxon>
        <taxon>Tracheophyta</taxon>
        <taxon>Spermatophyta</taxon>
        <taxon>Magnoliopsida</taxon>
        <taxon>eudicotyledons</taxon>
        <taxon>Gunneridae</taxon>
        <taxon>Pentapetalae</taxon>
        <taxon>rosids</taxon>
        <taxon>fabids</taxon>
        <taxon>Fabales</taxon>
        <taxon>Fabaceae</taxon>
        <taxon>Papilionoideae</taxon>
        <taxon>50 kb inversion clade</taxon>
        <taxon>NPAAA clade</taxon>
        <taxon>indigoferoid/millettioid clade</taxon>
        <taxon>Phaseoleae</taxon>
        <taxon>Vigna</taxon>
    </lineage>
</organism>
<feature type="transmembrane region" description="Helical" evidence="5">
    <location>
        <begin position="293"/>
        <end position="311"/>
    </location>
</feature>
<dbReference type="AlphaFoldDB" id="A0A3Q0FDK1"/>
<keyword evidence="2 5" id="KW-0812">Transmembrane</keyword>
<evidence type="ECO:0000259" key="8">
    <source>
        <dbReference type="Pfam" id="PF23262"/>
    </source>
</evidence>
<evidence type="ECO:0000256" key="2">
    <source>
        <dbReference type="ARBA" id="ARBA00022692"/>
    </source>
</evidence>
<evidence type="ECO:0000256" key="5">
    <source>
        <dbReference type="SAM" id="Phobius"/>
    </source>
</evidence>
<dbReference type="Proteomes" id="UP000087766">
    <property type="component" value="Chromosome 9"/>
</dbReference>
<evidence type="ECO:0000256" key="4">
    <source>
        <dbReference type="ARBA" id="ARBA00023136"/>
    </source>
</evidence>
<feature type="signal peptide" evidence="6">
    <location>
        <begin position="1"/>
        <end position="25"/>
    </location>
</feature>
<evidence type="ECO:0000256" key="3">
    <source>
        <dbReference type="ARBA" id="ARBA00022989"/>
    </source>
</evidence>
<feature type="transmembrane region" description="Helical" evidence="5">
    <location>
        <begin position="425"/>
        <end position="444"/>
    </location>
</feature>
<dbReference type="Pfam" id="PF23262">
    <property type="entry name" value="NFD4_C"/>
    <property type="match status" value="1"/>
</dbReference>
<keyword evidence="6" id="KW-0732">Signal</keyword>
<dbReference type="RefSeq" id="XP_022641858.1">
    <property type="nucleotide sequence ID" value="XM_022786137.1"/>
</dbReference>
<dbReference type="PANTHER" id="PTHR21576">
    <property type="entry name" value="UNCHARACTERIZED NODULIN-LIKE PROTEIN"/>
    <property type="match status" value="1"/>
</dbReference>
<dbReference type="PANTHER" id="PTHR21576:SF134">
    <property type="entry name" value="NODULIN-LIKE DOMAIN-CONTAINING PROTEIN"/>
    <property type="match status" value="1"/>
</dbReference>
<feature type="transmembrane region" description="Helical" evidence="5">
    <location>
        <begin position="104"/>
        <end position="130"/>
    </location>
</feature>
<evidence type="ECO:0000313" key="10">
    <source>
        <dbReference type="RefSeq" id="XP_022641858.1"/>
    </source>
</evidence>
<evidence type="ECO:0000313" key="9">
    <source>
        <dbReference type="Proteomes" id="UP000087766"/>
    </source>
</evidence>
<evidence type="ECO:0000256" key="1">
    <source>
        <dbReference type="ARBA" id="ARBA00004141"/>
    </source>
</evidence>
<comment type="subcellular location">
    <subcellularLocation>
        <location evidence="1">Membrane</location>
        <topology evidence="1">Multi-pass membrane protein</topology>
    </subcellularLocation>
</comment>
<feature type="transmembrane region" description="Helical" evidence="5">
    <location>
        <begin position="363"/>
        <end position="386"/>
    </location>
</feature>
<feature type="chain" id="PRO_5018108548" evidence="6">
    <location>
        <begin position="26"/>
        <end position="513"/>
    </location>
</feature>
<dbReference type="GO" id="GO:0016020">
    <property type="term" value="C:membrane"/>
    <property type="evidence" value="ECO:0007669"/>
    <property type="project" value="UniProtKB-SubCell"/>
</dbReference>
<feature type="domain" description="NFD4 C-terminal" evidence="8">
    <location>
        <begin position="280"/>
        <end position="497"/>
    </location>
</feature>
<feature type="transmembrane region" description="Helical" evidence="5">
    <location>
        <begin position="392"/>
        <end position="413"/>
    </location>
</feature>
<keyword evidence="4 5" id="KW-0472">Membrane</keyword>
<sequence length="513" mass="57214">MVGESRKWVILCASIWLQAFTGTNFDFSSYSSDLKSVLEITQLQLNYLSVASDMGKAFGWCSGLSLLHFPFWVVLFIAAFMGLFGYGFQWLLIHRFITLPYSLVFFLCLIAGCSISWFNTICYVLCIRHFPSNRSLALSLSVSFNGVSAALYTLIANAINSNDDTLYLLLNAILPVLISLLVLIPILHQPKPQPHSVDTIKHDSSIFLCLNILALVTGLYLIFLYSFSYTLATARVILLDDKEVYQELINIEDSARSKSTQSTVEKKSLLEREQLAMLGEEHSIKLLVRRWEFWLYYIAYFCGGTIGLSYSNNLGQISQSLGHYSHTSSLVTLYSTCSFFGRLLAAAPDFLNNRRMHFARTGWFAAALVPTPIAFILLVISGSGAALHIGTALIGLSSGFVFSAAVSITSELFGPNNVGVNHNILITNIPLGSCLYGLLAALVYDSNAINSTHEIWLQEMSMCIGRKCYLQTFIWWSCISMLGLVSSFLFFLRTKQAYDNFEKNDNRNNIATG</sequence>
<dbReference type="GeneID" id="106772958"/>
<dbReference type="SUPFAM" id="SSF103473">
    <property type="entry name" value="MFS general substrate transporter"/>
    <property type="match status" value="1"/>
</dbReference>
<feature type="transmembrane region" description="Helical" evidence="5">
    <location>
        <begin position="136"/>
        <end position="159"/>
    </location>
</feature>
<proteinExistence type="predicted"/>
<dbReference type="InterPro" id="IPR036259">
    <property type="entry name" value="MFS_trans_sf"/>
</dbReference>
<keyword evidence="9" id="KW-1185">Reference proteome</keyword>
<feature type="transmembrane region" description="Helical" evidence="5">
    <location>
        <begin position="204"/>
        <end position="225"/>
    </location>
</feature>
<evidence type="ECO:0000256" key="6">
    <source>
        <dbReference type="SAM" id="SignalP"/>
    </source>
</evidence>
<dbReference type="InterPro" id="IPR056555">
    <property type="entry name" value="NFD4_C"/>
</dbReference>